<sequence length="65" mass="7342">MGHRLSIHTQDDSLASEGSVFPLRHCTFQSYNQILSKRRVVKTKIQKVGIVSSPCQSLFIARINI</sequence>
<keyword evidence="2" id="KW-1185">Reference proteome</keyword>
<name>A0A0R3QSH6_9BILA</name>
<organism evidence="3">
    <name type="scientific">Brugia timori</name>
    <dbReference type="NCBI Taxonomy" id="42155"/>
    <lineage>
        <taxon>Eukaryota</taxon>
        <taxon>Metazoa</taxon>
        <taxon>Ecdysozoa</taxon>
        <taxon>Nematoda</taxon>
        <taxon>Chromadorea</taxon>
        <taxon>Rhabditida</taxon>
        <taxon>Spirurina</taxon>
        <taxon>Spiruromorpha</taxon>
        <taxon>Filarioidea</taxon>
        <taxon>Onchocercidae</taxon>
        <taxon>Brugia</taxon>
    </lineage>
</organism>
<dbReference type="AlphaFoldDB" id="A0A0R3QSH6"/>
<proteinExistence type="predicted"/>
<reference evidence="3" key="1">
    <citation type="submission" date="2017-02" db="UniProtKB">
        <authorList>
            <consortium name="WormBaseParasite"/>
        </authorList>
    </citation>
    <scope>IDENTIFICATION</scope>
</reference>
<dbReference type="WBParaSite" id="BTMF_0001067801-mRNA-1">
    <property type="protein sequence ID" value="BTMF_0001067801-mRNA-1"/>
    <property type="gene ID" value="BTMF_0001067801"/>
</dbReference>
<evidence type="ECO:0000313" key="2">
    <source>
        <dbReference type="Proteomes" id="UP000280834"/>
    </source>
</evidence>
<dbReference type="EMBL" id="UZAG01016558">
    <property type="protein sequence ID" value="VDO29169.1"/>
    <property type="molecule type" value="Genomic_DNA"/>
</dbReference>
<evidence type="ECO:0000313" key="1">
    <source>
        <dbReference type="EMBL" id="VDO29169.1"/>
    </source>
</evidence>
<accession>A0A0R3QSH6</accession>
<evidence type="ECO:0000313" key="3">
    <source>
        <dbReference type="WBParaSite" id="BTMF_0001067801-mRNA-1"/>
    </source>
</evidence>
<protein>
    <submittedName>
        <fullName evidence="3">Ovule protein</fullName>
    </submittedName>
</protein>
<dbReference type="Proteomes" id="UP000280834">
    <property type="component" value="Unassembled WGS sequence"/>
</dbReference>
<gene>
    <name evidence="1" type="ORF">BTMF_LOCUS8712</name>
</gene>
<reference evidence="1 2" key="2">
    <citation type="submission" date="2018-11" db="EMBL/GenBank/DDBJ databases">
        <authorList>
            <consortium name="Pathogen Informatics"/>
        </authorList>
    </citation>
    <scope>NUCLEOTIDE SEQUENCE [LARGE SCALE GENOMIC DNA]</scope>
</reference>